<keyword evidence="2" id="KW-0963">Cytoplasm</keyword>
<feature type="region of interest" description="Disordered" evidence="8">
    <location>
        <begin position="338"/>
        <end position="413"/>
    </location>
</feature>
<dbReference type="PANTHER" id="PTHR45859:SF1">
    <property type="entry name" value="TRANSLATION INITIATION FACTOR EIF-2B SUBUNIT BETA"/>
    <property type="match status" value="1"/>
</dbReference>
<evidence type="ECO:0000256" key="5">
    <source>
        <dbReference type="ARBA" id="ARBA00044122"/>
    </source>
</evidence>
<feature type="compositionally biased region" description="Basic residues" evidence="8">
    <location>
        <begin position="388"/>
        <end position="401"/>
    </location>
</feature>
<feature type="compositionally biased region" description="Polar residues" evidence="8">
    <location>
        <begin position="428"/>
        <end position="439"/>
    </location>
</feature>
<comment type="similarity">
    <text evidence="1 7">Belongs to the eIF-2B alpha/beta/delta subunits family.</text>
</comment>
<dbReference type="Pfam" id="PF01008">
    <property type="entry name" value="IF-2B"/>
    <property type="match status" value="1"/>
</dbReference>
<evidence type="ECO:0000256" key="6">
    <source>
        <dbReference type="ARBA" id="ARBA00044228"/>
    </source>
</evidence>
<accession>A0A1I7SRR0</accession>
<dbReference type="InterPro" id="IPR051855">
    <property type="entry name" value="eIF2B_beta_subunit"/>
</dbReference>
<dbReference type="GO" id="GO:0003743">
    <property type="term" value="F:translation initiation factor activity"/>
    <property type="evidence" value="ECO:0007669"/>
    <property type="project" value="UniProtKB-KW"/>
</dbReference>
<dbReference type="PANTHER" id="PTHR45859">
    <property type="entry name" value="TRANSLATION INITIATION FACTOR EIF-2B SUBUNIT BETA"/>
    <property type="match status" value="1"/>
</dbReference>
<feature type="compositionally biased region" description="Basic and acidic residues" evidence="8">
    <location>
        <begin position="442"/>
        <end position="472"/>
    </location>
</feature>
<dbReference type="SUPFAM" id="SSF100950">
    <property type="entry name" value="NagB/RpiA/CoA transferase-like"/>
    <property type="match status" value="1"/>
</dbReference>
<dbReference type="InterPro" id="IPR037171">
    <property type="entry name" value="NagB/RpiA_transferase-like"/>
</dbReference>
<name>A0A1I7SRR0_BURXY</name>
<dbReference type="Proteomes" id="UP000095284">
    <property type="component" value="Unplaced"/>
</dbReference>
<dbReference type="WBParaSite" id="BXY_1572700.1">
    <property type="protein sequence ID" value="BXY_1572700.1"/>
    <property type="gene ID" value="BXY_1572700"/>
</dbReference>
<evidence type="ECO:0000256" key="4">
    <source>
        <dbReference type="ARBA" id="ARBA00022917"/>
    </source>
</evidence>
<evidence type="ECO:0000256" key="8">
    <source>
        <dbReference type="SAM" id="MobiDB-lite"/>
    </source>
</evidence>
<reference evidence="10" key="1">
    <citation type="submission" date="2016-11" db="UniProtKB">
        <authorList>
            <consortium name="WormBaseParasite"/>
        </authorList>
    </citation>
    <scope>IDENTIFICATION</scope>
</reference>
<evidence type="ECO:0000256" key="2">
    <source>
        <dbReference type="ARBA" id="ARBA00022490"/>
    </source>
</evidence>
<dbReference type="AlphaFoldDB" id="A0A1I7SRR0"/>
<protein>
    <recommendedName>
        <fullName evidence="5">Translation initiation factor eIF2B subunit beta</fullName>
    </recommendedName>
    <alternativeName>
        <fullName evidence="6">eIF2B GDP-GTP exchange factor subunit beta</fullName>
    </alternativeName>
</protein>
<keyword evidence="4" id="KW-0648">Protein biosynthesis</keyword>
<evidence type="ECO:0000256" key="3">
    <source>
        <dbReference type="ARBA" id="ARBA00022540"/>
    </source>
</evidence>
<proteinExistence type="inferred from homology"/>
<dbReference type="InterPro" id="IPR000649">
    <property type="entry name" value="IF-2B-related"/>
</dbReference>
<feature type="compositionally biased region" description="Low complexity" evidence="8">
    <location>
        <begin position="346"/>
        <end position="355"/>
    </location>
</feature>
<dbReference type="GO" id="GO:0005085">
    <property type="term" value="F:guanyl-nucleotide exchange factor activity"/>
    <property type="evidence" value="ECO:0007669"/>
    <property type="project" value="TreeGrafter"/>
</dbReference>
<feature type="compositionally biased region" description="Basic and acidic residues" evidence="8">
    <location>
        <begin position="356"/>
        <end position="387"/>
    </location>
</feature>
<dbReference type="eggNOG" id="KOG1465">
    <property type="taxonomic scope" value="Eukaryota"/>
</dbReference>
<organism evidence="9 10">
    <name type="scientific">Bursaphelenchus xylophilus</name>
    <name type="common">Pinewood nematode worm</name>
    <name type="synonym">Aphelenchoides xylophilus</name>
    <dbReference type="NCBI Taxonomy" id="6326"/>
    <lineage>
        <taxon>Eukaryota</taxon>
        <taxon>Metazoa</taxon>
        <taxon>Ecdysozoa</taxon>
        <taxon>Nematoda</taxon>
        <taxon>Chromadorea</taxon>
        <taxon>Rhabditida</taxon>
        <taxon>Tylenchina</taxon>
        <taxon>Tylenchomorpha</taxon>
        <taxon>Aphelenchoidea</taxon>
        <taxon>Aphelenchoididae</taxon>
        <taxon>Bursaphelenchus</taxon>
    </lineage>
</organism>
<evidence type="ECO:0000313" key="9">
    <source>
        <dbReference type="Proteomes" id="UP000095284"/>
    </source>
</evidence>
<sequence>MTVEDKVEAVRIKALALYRTNYAERLGSHLLAGNTALIFRDYAEAGQYKSVGDLLKYFQEEGAYLCSLYPSEFVLRNILCAALKIVREEAQRLASGSDDLNSFDSLTKLWIDPKNSRLNVNVDDLRKAVMSSLEEFSLEMRSTRKEIANQAVNHVLPTDTVLTYQFSTSSTLNAFFEKSKCCILSVDDKKLLAEPNVKANYTPMEDVLTVMPQVTRVVLSAVAVLPDGSCVLQAGKGNWKDFLGKLGVYNHVGFFNTYAEAYETIETEYRYQKTLRDSNIRVYRCRSHRGHKCNATVKIVVCPDGRFEVGKRFQHSHSTAIFENKGLWERHGRKWVPPEISDSKSAESASESDATSENKDNIKKKAKVEKNVEKSEEKAGTVKEYRMKQPRGPRGPYKKKKDVPPPPSEELSLSEHSINLLLQSLQEDLNSSSETSDQVEQIDVKIEKDDEKSGPSSSEMKDQTIPEIKMDDLGVGGSNSPSSNYNDDLDELEERNAVLMKENSELMFKMIRLKRQLRQKCQENKALTAENIRLKSQLDKQ</sequence>
<dbReference type="GO" id="GO:0005851">
    <property type="term" value="C:eukaryotic translation initiation factor 2B complex"/>
    <property type="evidence" value="ECO:0007669"/>
    <property type="project" value="TreeGrafter"/>
</dbReference>
<feature type="region of interest" description="Disordered" evidence="8">
    <location>
        <begin position="428"/>
        <end position="489"/>
    </location>
</feature>
<evidence type="ECO:0000256" key="1">
    <source>
        <dbReference type="ARBA" id="ARBA00007251"/>
    </source>
</evidence>
<keyword evidence="3" id="KW-0396">Initiation factor</keyword>
<evidence type="ECO:0000313" key="10">
    <source>
        <dbReference type="WBParaSite" id="BXY_1572700.1"/>
    </source>
</evidence>
<evidence type="ECO:0000256" key="7">
    <source>
        <dbReference type="RuleBase" id="RU003814"/>
    </source>
</evidence>